<feature type="transmembrane region" description="Helical" evidence="1">
    <location>
        <begin position="73"/>
        <end position="95"/>
    </location>
</feature>
<dbReference type="EMBL" id="CP061510">
    <property type="protein sequence ID" value="QSB44801.1"/>
    <property type="molecule type" value="Genomic_DNA"/>
</dbReference>
<dbReference type="RefSeq" id="WP_102153783.1">
    <property type="nucleotide sequence ID" value="NZ_CP061510.1"/>
</dbReference>
<keyword evidence="4" id="KW-1185">Reference proteome</keyword>
<feature type="transmembrane region" description="Helical" evidence="1">
    <location>
        <begin position="115"/>
        <end position="138"/>
    </location>
</feature>
<feature type="domain" description="DUF7847" evidence="2">
    <location>
        <begin position="24"/>
        <end position="258"/>
    </location>
</feature>
<gene>
    <name evidence="3" type="ORF">IDJ81_01065</name>
</gene>
<keyword evidence="1" id="KW-0812">Transmembrane</keyword>
<name>A0ABX7KCB1_9SPHN</name>
<evidence type="ECO:0000313" key="4">
    <source>
        <dbReference type="Proteomes" id="UP000663637"/>
    </source>
</evidence>
<dbReference type="InterPro" id="IPR057169">
    <property type="entry name" value="DUF7847"/>
</dbReference>
<dbReference type="Pfam" id="PF25231">
    <property type="entry name" value="DUF7847"/>
    <property type="match status" value="1"/>
</dbReference>
<organism evidence="3 4">
    <name type="scientific">Tsuneonella flava</name>
    <dbReference type="NCBI Taxonomy" id="2055955"/>
    <lineage>
        <taxon>Bacteria</taxon>
        <taxon>Pseudomonadati</taxon>
        <taxon>Pseudomonadota</taxon>
        <taxon>Alphaproteobacteria</taxon>
        <taxon>Sphingomonadales</taxon>
        <taxon>Erythrobacteraceae</taxon>
        <taxon>Tsuneonella</taxon>
    </lineage>
</organism>
<reference evidence="3 4" key="1">
    <citation type="submission" date="2020-09" db="EMBL/GenBank/DDBJ databases">
        <title>Complete genome sequence of altererythrobacter flavus SS-21NJ, isolated from Dongying oil sludge in Shandong province.</title>
        <authorList>
            <person name="Sun S."/>
            <person name="Zhang Z."/>
        </authorList>
    </citation>
    <scope>NUCLEOTIDE SEQUENCE [LARGE SCALE GENOMIC DNA]</scope>
    <source>
        <strain evidence="3 4">SS-21NJ</strain>
    </source>
</reference>
<accession>A0ABX7KCB1</accession>
<evidence type="ECO:0000259" key="2">
    <source>
        <dbReference type="Pfam" id="PF25231"/>
    </source>
</evidence>
<sequence>MKFDMSKAWEDATRLISANRDVMLVVAGVFFFLPYFAFALLMGNRMTEVEASMASNGDPEAAMQAMTALYGSIWWVIILVTIVQGIGMLGLLALLTDRRRPTVGEALAIGAKLFVPYLVAQLLVGFAMGLLMIVPIAIGAAGSVAAAVIVGLALVVLAIYVFVKFVMVAPVIAIERVSNPIAALRRSWRLTKGNSLRIFLFLMLLMLAIAVVGSVIGLIVGLILAIGGPEVATIGQAIISGLMNSVWITLLLAVLAAIHHQLTGGSPEAVSETFD</sequence>
<proteinExistence type="predicted"/>
<feature type="transmembrane region" description="Helical" evidence="1">
    <location>
        <begin position="21"/>
        <end position="43"/>
    </location>
</feature>
<feature type="transmembrane region" description="Helical" evidence="1">
    <location>
        <begin position="144"/>
        <end position="177"/>
    </location>
</feature>
<dbReference type="Proteomes" id="UP000663637">
    <property type="component" value="Chromosome"/>
</dbReference>
<protein>
    <submittedName>
        <fullName evidence="3">Glycerophosphoryl diester phosphodiesterase membrane domain-containing protein</fullName>
    </submittedName>
</protein>
<feature type="transmembrane region" description="Helical" evidence="1">
    <location>
        <begin position="238"/>
        <end position="258"/>
    </location>
</feature>
<feature type="transmembrane region" description="Helical" evidence="1">
    <location>
        <begin position="198"/>
        <end position="226"/>
    </location>
</feature>
<evidence type="ECO:0000313" key="3">
    <source>
        <dbReference type="EMBL" id="QSB44801.1"/>
    </source>
</evidence>
<evidence type="ECO:0000256" key="1">
    <source>
        <dbReference type="SAM" id="Phobius"/>
    </source>
</evidence>
<keyword evidence="1" id="KW-0472">Membrane</keyword>
<keyword evidence="1" id="KW-1133">Transmembrane helix</keyword>